<proteinExistence type="predicted"/>
<protein>
    <submittedName>
        <fullName evidence="7">Putative transcriptional regulatory protein CutR</fullName>
    </submittedName>
</protein>
<accession>U1QPE4</accession>
<dbReference type="Proteomes" id="UP000016536">
    <property type="component" value="Unassembled WGS sequence"/>
</dbReference>
<feature type="domain" description="Response regulatory" evidence="5">
    <location>
        <begin position="108"/>
        <end position="222"/>
    </location>
</feature>
<dbReference type="Gene3D" id="6.10.250.690">
    <property type="match status" value="1"/>
</dbReference>
<dbReference type="Gene3D" id="3.40.50.2300">
    <property type="match status" value="1"/>
</dbReference>
<dbReference type="InterPro" id="IPR001789">
    <property type="entry name" value="Sig_transdc_resp-reg_receiver"/>
</dbReference>
<dbReference type="CDD" id="cd00383">
    <property type="entry name" value="trans_reg_C"/>
    <property type="match status" value="1"/>
</dbReference>
<name>U1QPE4_9ACTO</name>
<evidence type="ECO:0000259" key="5">
    <source>
        <dbReference type="PROSITE" id="PS50110"/>
    </source>
</evidence>
<dbReference type="PANTHER" id="PTHR48111">
    <property type="entry name" value="REGULATOR OF RPOS"/>
    <property type="match status" value="1"/>
</dbReference>
<evidence type="ECO:0000313" key="7">
    <source>
        <dbReference type="EMBL" id="ERH23931.1"/>
    </source>
</evidence>
<dbReference type="SMART" id="SM00862">
    <property type="entry name" value="Trans_reg_C"/>
    <property type="match status" value="1"/>
</dbReference>
<feature type="domain" description="OmpR/PhoB-type" evidence="6">
    <location>
        <begin position="230"/>
        <end position="325"/>
    </location>
</feature>
<dbReference type="GO" id="GO:0005829">
    <property type="term" value="C:cytosol"/>
    <property type="evidence" value="ECO:0007669"/>
    <property type="project" value="TreeGrafter"/>
</dbReference>
<evidence type="ECO:0000259" key="6">
    <source>
        <dbReference type="PROSITE" id="PS51755"/>
    </source>
</evidence>
<dbReference type="PATRIC" id="fig|1321818.3.peg.1341"/>
<evidence type="ECO:0000256" key="2">
    <source>
        <dbReference type="PROSITE-ProRule" id="PRU00169"/>
    </source>
</evidence>
<dbReference type="Pfam" id="PF00072">
    <property type="entry name" value="Response_reg"/>
    <property type="match status" value="1"/>
</dbReference>
<gene>
    <name evidence="7" type="ORF">HMPREF1979_01592</name>
</gene>
<feature type="DNA-binding region" description="OmpR/PhoB-type" evidence="3">
    <location>
        <begin position="230"/>
        <end position="325"/>
    </location>
</feature>
<dbReference type="HOGENOM" id="CLU_000445_30_1_11"/>
<feature type="region of interest" description="Disordered" evidence="4">
    <location>
        <begin position="1"/>
        <end position="20"/>
    </location>
</feature>
<dbReference type="InterPro" id="IPR036388">
    <property type="entry name" value="WH-like_DNA-bd_sf"/>
</dbReference>
<dbReference type="AlphaFoldDB" id="U1QPE4"/>
<dbReference type="GO" id="GO:0000156">
    <property type="term" value="F:phosphorelay response regulator activity"/>
    <property type="evidence" value="ECO:0007669"/>
    <property type="project" value="TreeGrafter"/>
</dbReference>
<dbReference type="PROSITE" id="PS51755">
    <property type="entry name" value="OMPR_PHOB"/>
    <property type="match status" value="1"/>
</dbReference>
<dbReference type="GO" id="GO:0032993">
    <property type="term" value="C:protein-DNA complex"/>
    <property type="evidence" value="ECO:0007669"/>
    <property type="project" value="TreeGrafter"/>
</dbReference>
<evidence type="ECO:0000256" key="1">
    <source>
        <dbReference type="ARBA" id="ARBA00023125"/>
    </source>
</evidence>
<dbReference type="InterPro" id="IPR011006">
    <property type="entry name" value="CheY-like_superfamily"/>
</dbReference>
<evidence type="ECO:0000256" key="3">
    <source>
        <dbReference type="PROSITE-ProRule" id="PRU01091"/>
    </source>
</evidence>
<organism evidence="7 8">
    <name type="scientific">Actinomyces johnsonii F0542</name>
    <dbReference type="NCBI Taxonomy" id="1321818"/>
    <lineage>
        <taxon>Bacteria</taxon>
        <taxon>Bacillati</taxon>
        <taxon>Actinomycetota</taxon>
        <taxon>Actinomycetes</taxon>
        <taxon>Actinomycetales</taxon>
        <taxon>Actinomycetaceae</taxon>
        <taxon>Actinomyces</taxon>
    </lineage>
</organism>
<dbReference type="InterPro" id="IPR001867">
    <property type="entry name" value="OmpR/PhoB-type_DNA-bd"/>
</dbReference>
<dbReference type="SMART" id="SM00448">
    <property type="entry name" value="REC"/>
    <property type="match status" value="1"/>
</dbReference>
<dbReference type="Gene3D" id="1.10.10.10">
    <property type="entry name" value="Winged helix-like DNA-binding domain superfamily/Winged helix DNA-binding domain"/>
    <property type="match status" value="1"/>
</dbReference>
<evidence type="ECO:0000256" key="4">
    <source>
        <dbReference type="SAM" id="MobiDB-lite"/>
    </source>
</evidence>
<evidence type="ECO:0000313" key="8">
    <source>
        <dbReference type="Proteomes" id="UP000016536"/>
    </source>
</evidence>
<sequence>MAEAEAPEAESAFEPWEHPVMSPTAHTAQVTTVAARVMIRVLRGFFMGEGPFGSYGSGCGDARSFGEQPTGTGVATRFTISLMLWQHRGWLSLEPAAYTTAKEIRAMRVLVVEDEEYLAEAIATGLRREAMAVDVVGDGASALEHVTTNDYDILVLDRDLPVIHGDEVCRRVVSEHPGIRVLMLTASRALEARVGGFELGADDYLTKPFEFPELVARLRALGRRSQPARTPVIEAHGVRLDPFRREVYRDGRFIHLSPKEFAVLQVLMEAEGGVLSAETLLEKAWDANADPFTNSTRVTISHLRRKLGEPWVIQTVPGAGYRFSA</sequence>
<keyword evidence="2" id="KW-0597">Phosphoprotein</keyword>
<comment type="caution">
    <text evidence="7">The sequence shown here is derived from an EMBL/GenBank/DDBJ whole genome shotgun (WGS) entry which is preliminary data.</text>
</comment>
<keyword evidence="8" id="KW-1185">Reference proteome</keyword>
<dbReference type="GO" id="GO:0000976">
    <property type="term" value="F:transcription cis-regulatory region binding"/>
    <property type="evidence" value="ECO:0007669"/>
    <property type="project" value="TreeGrafter"/>
</dbReference>
<dbReference type="InterPro" id="IPR039420">
    <property type="entry name" value="WalR-like"/>
</dbReference>
<dbReference type="PROSITE" id="PS50110">
    <property type="entry name" value="RESPONSE_REGULATORY"/>
    <property type="match status" value="1"/>
</dbReference>
<dbReference type="PANTHER" id="PTHR48111:SF36">
    <property type="entry name" value="TRANSCRIPTIONAL REGULATORY PROTEIN CUTR"/>
    <property type="match status" value="1"/>
</dbReference>
<dbReference type="EMBL" id="AWSE01000077">
    <property type="protein sequence ID" value="ERH23931.1"/>
    <property type="molecule type" value="Genomic_DNA"/>
</dbReference>
<dbReference type="Pfam" id="PF00486">
    <property type="entry name" value="Trans_reg_C"/>
    <property type="match status" value="1"/>
</dbReference>
<dbReference type="CDD" id="cd19935">
    <property type="entry name" value="REC_OmpR_CusR-like"/>
    <property type="match status" value="1"/>
</dbReference>
<feature type="modified residue" description="4-aspartylphosphate" evidence="2">
    <location>
        <position position="157"/>
    </location>
</feature>
<dbReference type="SUPFAM" id="SSF52172">
    <property type="entry name" value="CheY-like"/>
    <property type="match status" value="1"/>
</dbReference>
<dbReference type="GO" id="GO:0006355">
    <property type="term" value="P:regulation of DNA-templated transcription"/>
    <property type="evidence" value="ECO:0007669"/>
    <property type="project" value="InterPro"/>
</dbReference>
<reference evidence="7 8" key="1">
    <citation type="submission" date="2013-08" db="EMBL/GenBank/DDBJ databases">
        <authorList>
            <person name="Weinstock G."/>
            <person name="Sodergren E."/>
            <person name="Wylie T."/>
            <person name="Fulton L."/>
            <person name="Fulton R."/>
            <person name="Fronick C."/>
            <person name="O'Laughlin M."/>
            <person name="Godfrey J."/>
            <person name="Miner T."/>
            <person name="Herter B."/>
            <person name="Appelbaum E."/>
            <person name="Cordes M."/>
            <person name="Lek S."/>
            <person name="Wollam A."/>
            <person name="Pepin K.H."/>
            <person name="Palsikar V.B."/>
            <person name="Mitreva M."/>
            <person name="Wilson R.K."/>
        </authorList>
    </citation>
    <scope>NUCLEOTIDE SEQUENCE [LARGE SCALE GENOMIC DNA]</scope>
    <source>
        <strain evidence="7 8">F0542</strain>
    </source>
</reference>
<keyword evidence="1 3" id="KW-0238">DNA-binding</keyword>